<protein>
    <submittedName>
        <fullName evidence="4">CCD42 protein</fullName>
    </submittedName>
</protein>
<organism evidence="4 5">
    <name type="scientific">Trogon melanurus</name>
    <name type="common">Black-tailed trogon</name>
    <dbReference type="NCBI Taxonomy" id="56311"/>
    <lineage>
        <taxon>Eukaryota</taxon>
        <taxon>Metazoa</taxon>
        <taxon>Chordata</taxon>
        <taxon>Craniata</taxon>
        <taxon>Vertebrata</taxon>
        <taxon>Euteleostomi</taxon>
        <taxon>Archelosauria</taxon>
        <taxon>Archosauria</taxon>
        <taxon>Dinosauria</taxon>
        <taxon>Saurischia</taxon>
        <taxon>Theropoda</taxon>
        <taxon>Coelurosauria</taxon>
        <taxon>Aves</taxon>
        <taxon>Neognathae</taxon>
        <taxon>Neoaves</taxon>
        <taxon>Telluraves</taxon>
        <taxon>Coraciimorphae</taxon>
        <taxon>Trogoniformes</taxon>
        <taxon>Trogonidae</taxon>
        <taxon>Trogon</taxon>
    </lineage>
</organism>
<dbReference type="GO" id="GO:0005856">
    <property type="term" value="C:cytoskeleton"/>
    <property type="evidence" value="ECO:0007669"/>
    <property type="project" value="UniProtKB-ARBA"/>
</dbReference>
<feature type="domain" description="DUF4200" evidence="3">
    <location>
        <begin position="2"/>
        <end position="98"/>
    </location>
</feature>
<dbReference type="Proteomes" id="UP000550660">
    <property type="component" value="Unassembled WGS sequence"/>
</dbReference>
<comment type="caution">
    <text evidence="4">The sequence shown here is derived from an EMBL/GenBank/DDBJ whole genome shotgun (WGS) entry which is preliminary data.</text>
</comment>
<feature type="coiled-coil region" evidence="2">
    <location>
        <begin position="55"/>
        <end position="82"/>
    </location>
</feature>
<keyword evidence="5" id="KW-1185">Reference proteome</keyword>
<dbReference type="GO" id="GO:0007286">
    <property type="term" value="P:spermatid development"/>
    <property type="evidence" value="ECO:0007669"/>
    <property type="project" value="TreeGrafter"/>
</dbReference>
<dbReference type="InterPro" id="IPR025252">
    <property type="entry name" value="DUF4200"/>
</dbReference>
<accession>A0A7L0EFV5</accession>
<name>A0A7L0EFV5_TROML</name>
<dbReference type="OrthoDB" id="2134857at2759"/>
<evidence type="ECO:0000259" key="3">
    <source>
        <dbReference type="Pfam" id="PF13863"/>
    </source>
</evidence>
<dbReference type="EMBL" id="VXAG01000857">
    <property type="protein sequence ID" value="NXJ81804.1"/>
    <property type="molecule type" value="Genomic_DNA"/>
</dbReference>
<evidence type="ECO:0000256" key="1">
    <source>
        <dbReference type="ARBA" id="ARBA00023054"/>
    </source>
</evidence>
<reference evidence="4 5" key="1">
    <citation type="submission" date="2019-09" db="EMBL/GenBank/DDBJ databases">
        <title>Bird 10,000 Genomes (B10K) Project - Family phase.</title>
        <authorList>
            <person name="Zhang G."/>
        </authorList>
    </citation>
    <scope>NUCLEOTIDE SEQUENCE [LARGE SCALE GENOMIC DNA]</scope>
    <source>
        <strain evidence="4">B10K-DU-007-40</strain>
        <tissue evidence="4">Mixed tissue sample</tissue>
    </source>
</reference>
<feature type="coiled-coil region" evidence="2">
    <location>
        <begin position="144"/>
        <end position="171"/>
    </location>
</feature>
<feature type="non-terminal residue" evidence="4">
    <location>
        <position position="1"/>
    </location>
</feature>
<dbReference type="InterPro" id="IPR051147">
    <property type="entry name" value="CFAP_domain-containing"/>
</dbReference>
<evidence type="ECO:0000313" key="4">
    <source>
        <dbReference type="EMBL" id="NXJ81804.1"/>
    </source>
</evidence>
<feature type="non-terminal residue" evidence="4">
    <location>
        <position position="205"/>
    </location>
</feature>
<dbReference type="AlphaFoldDB" id="A0A7L0EFV5"/>
<evidence type="ECO:0000313" key="5">
    <source>
        <dbReference type="Proteomes" id="UP000550660"/>
    </source>
</evidence>
<dbReference type="Pfam" id="PF13863">
    <property type="entry name" value="DUF4200"/>
    <property type="match status" value="1"/>
</dbReference>
<gene>
    <name evidence="4" type="primary">Ccdc42</name>
    <name evidence="4" type="ORF">TROMEL_R02788</name>
</gene>
<dbReference type="PANTHER" id="PTHR21683">
    <property type="entry name" value="COILED-COIL DOMAIN-CONTAINING PROTEIN 42 LIKE-2-LIKE-RELATED"/>
    <property type="match status" value="1"/>
</dbReference>
<sequence length="205" mass="24915">QAFRERVKAITCQWRDFHAKDAQLKTYMNKSEKILKENDMPVQALAKDVKKRERRMQKETELLEVVRKLEALRNQHQKLSDEVQKYPIFNKCLEDVVKISQFEEHQEVIWYYKTLMRMHKAPLQSQQEYKEMSEQANMLLDQYMAEKEAENLQYNDELMQLQLRFDQAQNDILLWETRWASIQDKIAKKSRKLRIIKMVSLDIFR</sequence>
<proteinExistence type="predicted"/>
<keyword evidence="1 2" id="KW-0175">Coiled coil</keyword>
<evidence type="ECO:0000256" key="2">
    <source>
        <dbReference type="SAM" id="Coils"/>
    </source>
</evidence>
<dbReference type="PANTHER" id="PTHR21683:SF8">
    <property type="entry name" value="COILED-COIL DOMAIN-CONTAINING PROTEIN 42"/>
    <property type="match status" value="1"/>
</dbReference>